<feature type="transmembrane region" description="Helical" evidence="1">
    <location>
        <begin position="154"/>
        <end position="173"/>
    </location>
</feature>
<name>A0A6J5ELN9_9BURK</name>
<dbReference type="GO" id="GO:0000271">
    <property type="term" value="P:polysaccharide biosynthetic process"/>
    <property type="evidence" value="ECO:0007669"/>
    <property type="project" value="TreeGrafter"/>
</dbReference>
<feature type="transmembrane region" description="Helical" evidence="1">
    <location>
        <begin position="180"/>
        <end position="207"/>
    </location>
</feature>
<feature type="transmembrane region" description="Helical" evidence="1">
    <location>
        <begin position="337"/>
        <end position="355"/>
    </location>
</feature>
<dbReference type="InterPro" id="IPR050879">
    <property type="entry name" value="Acyltransferase_3"/>
</dbReference>
<evidence type="ECO:0000313" key="4">
    <source>
        <dbReference type="Proteomes" id="UP000494363"/>
    </source>
</evidence>
<keyword evidence="4" id="KW-1185">Reference proteome</keyword>
<feature type="transmembrane region" description="Helical" evidence="1">
    <location>
        <begin position="48"/>
        <end position="67"/>
    </location>
</feature>
<feature type="transmembrane region" description="Helical" evidence="1">
    <location>
        <begin position="307"/>
        <end position="325"/>
    </location>
</feature>
<feature type="transmembrane region" description="Helical" evidence="1">
    <location>
        <begin position="266"/>
        <end position="287"/>
    </location>
</feature>
<keyword evidence="1" id="KW-1133">Transmembrane helix</keyword>
<keyword evidence="1" id="KW-0812">Transmembrane</keyword>
<evidence type="ECO:0000259" key="2">
    <source>
        <dbReference type="Pfam" id="PF01757"/>
    </source>
</evidence>
<gene>
    <name evidence="3" type="ORF">LMG29542_05296</name>
</gene>
<dbReference type="InterPro" id="IPR002656">
    <property type="entry name" value="Acyl_transf_3_dom"/>
</dbReference>
<keyword evidence="1" id="KW-0472">Membrane</keyword>
<dbReference type="GO" id="GO:0016747">
    <property type="term" value="F:acyltransferase activity, transferring groups other than amino-acyl groups"/>
    <property type="evidence" value="ECO:0007669"/>
    <property type="project" value="InterPro"/>
</dbReference>
<evidence type="ECO:0000313" key="3">
    <source>
        <dbReference type="EMBL" id="CAB3766142.1"/>
    </source>
</evidence>
<dbReference type="GO" id="GO:0016020">
    <property type="term" value="C:membrane"/>
    <property type="evidence" value="ECO:0007669"/>
    <property type="project" value="TreeGrafter"/>
</dbReference>
<sequence length="385" mass="41425">MPASSPRTRMPIAPAVSVSLDLLRFALAVIVAIVHLTQRYFQNAWPDLTSVGIVAVGGFFVLSGYTIRSFSPSVAEFDARRFFIDRATRLLSVTLLALVATLALDTYSSTVAPAWYNHNWGAQADHPVLRIAANVLLLNQVWSLDVSPLSNSPFWSLCYEAGFYAIWGALLFCRRTGRTLLIPIAVALLYGPNVIVMLPFWLTGVLIHDRFVTPPSRRGAIVALLVSLMAALAIAASYKRMSPALNRGLDAIFLPIGCPHHVQATLIGGCLLFVCVLVALFAALALAGPRLHPGARLVAFARKLGDATFPLYLLHFPLLVAIGATRQGQPLSTAGKLIVLVVLIALAFAVVPLGHRLKNAMRALAKRDATTAPVRGVAGADDVIR</sequence>
<dbReference type="Pfam" id="PF01757">
    <property type="entry name" value="Acyl_transf_3"/>
    <property type="match status" value="1"/>
</dbReference>
<reference evidence="3 4" key="1">
    <citation type="submission" date="2020-04" db="EMBL/GenBank/DDBJ databases">
        <authorList>
            <person name="De Canck E."/>
        </authorList>
    </citation>
    <scope>NUCLEOTIDE SEQUENCE [LARGE SCALE GENOMIC DNA]</scope>
    <source>
        <strain evidence="3 4">LMG 29542</strain>
    </source>
</reference>
<feature type="transmembrane region" description="Helical" evidence="1">
    <location>
        <begin position="87"/>
        <end position="104"/>
    </location>
</feature>
<dbReference type="AlphaFoldDB" id="A0A6J5ELN9"/>
<feature type="transmembrane region" description="Helical" evidence="1">
    <location>
        <begin position="219"/>
        <end position="238"/>
    </location>
</feature>
<organism evidence="3 4">
    <name type="scientific">Paraburkholderia humisilvae</name>
    <dbReference type="NCBI Taxonomy" id="627669"/>
    <lineage>
        <taxon>Bacteria</taxon>
        <taxon>Pseudomonadati</taxon>
        <taxon>Pseudomonadota</taxon>
        <taxon>Betaproteobacteria</taxon>
        <taxon>Burkholderiales</taxon>
        <taxon>Burkholderiaceae</taxon>
        <taxon>Paraburkholderia</taxon>
    </lineage>
</organism>
<evidence type="ECO:0000256" key="1">
    <source>
        <dbReference type="SAM" id="Phobius"/>
    </source>
</evidence>
<proteinExistence type="predicted"/>
<dbReference type="PANTHER" id="PTHR23028:SF53">
    <property type="entry name" value="ACYL_TRANSF_3 DOMAIN-CONTAINING PROTEIN"/>
    <property type="match status" value="1"/>
</dbReference>
<accession>A0A6J5ELN9</accession>
<protein>
    <recommendedName>
        <fullName evidence="2">Acyltransferase 3 domain-containing protein</fullName>
    </recommendedName>
</protein>
<dbReference type="EMBL" id="CADIKH010000029">
    <property type="protein sequence ID" value="CAB3766142.1"/>
    <property type="molecule type" value="Genomic_DNA"/>
</dbReference>
<feature type="domain" description="Acyltransferase 3" evidence="2">
    <location>
        <begin position="19"/>
        <end position="349"/>
    </location>
</feature>
<feature type="transmembrane region" description="Helical" evidence="1">
    <location>
        <begin position="12"/>
        <end position="36"/>
    </location>
</feature>
<dbReference type="RefSeq" id="WP_377695026.1">
    <property type="nucleotide sequence ID" value="NZ_JBHLTK010000470.1"/>
</dbReference>
<dbReference type="Proteomes" id="UP000494363">
    <property type="component" value="Unassembled WGS sequence"/>
</dbReference>
<dbReference type="PANTHER" id="PTHR23028">
    <property type="entry name" value="ACETYLTRANSFERASE"/>
    <property type="match status" value="1"/>
</dbReference>